<evidence type="ECO:0000313" key="3">
    <source>
        <dbReference type="EMBL" id="BAM15187.2"/>
    </source>
</evidence>
<evidence type="ECO:0000259" key="2">
    <source>
        <dbReference type="Pfam" id="PF13229"/>
    </source>
</evidence>
<accession>I2FJK2</accession>
<dbReference type="EMBL" id="AB716312">
    <property type="protein sequence ID" value="BAM15187.2"/>
    <property type="molecule type" value="Genomic_DNA"/>
</dbReference>
<dbReference type="Gene3D" id="2.60.40.10">
    <property type="entry name" value="Immunoglobulins"/>
    <property type="match status" value="2"/>
</dbReference>
<dbReference type="SMART" id="SM00710">
    <property type="entry name" value="PbH1"/>
    <property type="match status" value="5"/>
</dbReference>
<dbReference type="NCBIfam" id="TIGR03804">
    <property type="entry name" value="para_beta_helix"/>
    <property type="match status" value="1"/>
</dbReference>
<dbReference type="Pfam" id="PF07705">
    <property type="entry name" value="CARDB"/>
    <property type="match status" value="1"/>
</dbReference>
<dbReference type="InterPro" id="IPR013783">
    <property type="entry name" value="Ig-like_fold"/>
</dbReference>
<reference evidence="3" key="1">
    <citation type="submission" date="2012-05" db="EMBL/GenBank/DDBJ databases">
        <title>Distribution of dehalogenation activities and characterization of organohalide-responsive genes in marine subsurface sediments of the Nankai Trough plate-subduction zone.</title>
        <authorList>
            <person name="Futagami T."/>
            <person name="Morono Y."/>
            <person name="Terada T."/>
            <person name="Kaksonen A.H."/>
            <person name="Inagaki F."/>
        </authorList>
    </citation>
    <scope>NUCLEOTIDE SEQUENCE</scope>
</reference>
<dbReference type="InterPro" id="IPR039448">
    <property type="entry name" value="Beta_helix"/>
</dbReference>
<protein>
    <submittedName>
        <fullName evidence="3">Uncharacterized protein</fullName>
    </submittedName>
</protein>
<dbReference type="Pfam" id="PF13229">
    <property type="entry name" value="Beta_helix"/>
    <property type="match status" value="1"/>
</dbReference>
<proteinExistence type="predicted"/>
<dbReference type="InterPro" id="IPR011050">
    <property type="entry name" value="Pectin_lyase_fold/virulence"/>
</dbReference>
<name>I2FJK2_9ZZZZ</name>
<dbReference type="InterPro" id="IPR022441">
    <property type="entry name" value="Para_beta_helix_rpt-2"/>
</dbReference>
<feature type="domain" description="CARDB" evidence="1">
    <location>
        <begin position="706"/>
        <end position="793"/>
    </location>
</feature>
<dbReference type="InterPro" id="IPR012334">
    <property type="entry name" value="Pectin_lyas_fold"/>
</dbReference>
<organism evidence="3">
    <name type="scientific">uncultured microorganism</name>
    <dbReference type="NCBI Taxonomy" id="358574"/>
    <lineage>
        <taxon>unclassified sequences</taxon>
        <taxon>environmental samples</taxon>
    </lineage>
</organism>
<dbReference type="AlphaFoldDB" id="I2FJK2"/>
<sequence>MSGISGSARFLVADNIFTEQVTLGAVSGATSAATIAFESASGNPANAIIEHTENYTLKLVDAEHYSFKNLTFKTTGAAQVIQVRNRANNLLFEGNEIISPIEAGTSTARKGIDISPTFAQNIRLIDNTITGGFYGLYFKGNSNSNKATGSIISGNTVNDAHFHSIYLEYHEAPFIIENTVQSNSTADQISIYVSNTSGGLTLIKNHVSSNDGNALRLTNIQGSLGNPNLVSNNFLESDGANRAIYISNATYLQFYHNSVWNQNMGAAFEYVSSGSENKLVNNIFQSGTGKALHISTTSAFTELNYNNLYTQGANVGRWGNTNISDLSAWQGASGQAANSLTVDPQFLSAIDLTPQTEALANNGTDLISVVLDDINGNLRTLPVSIGAVEYVALSGLDLAIDAIINPQSNCILTGTELISVRIKNTGTSFAENIILGYQFESQVVVEESIPNGTTIAPGQTYTHEFVQTIDLSTKGDYPFRVYLNIDDENSANDEMADTISHYPEPQGTITTDQQICLNENAILEATGGDSYLWSTGATTSSIQVNPTTTTTNYNVTVTDTNQCSLVLSSNVFIIEIPELDFVGDENYVSEYVSPVIGTNETDFTFRIKYSDSGNMPPTAGFPKLALSSFLDDLEYEMTEEDPADTDFTDGKIYSVLVNGLANNADWQTTIEASNGTCQASIVSGYNPLVTTDFLDIAIFATDILFNDDEPAITEDFTITANIRNTSDYDAENFEVQVYDDSILVHTDTIVFLGAQTVGNFQFDYAFTEFGYHEIKVVIDAADSLLEKNELNNFAIRFYALPEGISVTAAS</sequence>
<dbReference type="Gene3D" id="2.160.20.10">
    <property type="entry name" value="Single-stranded right-handed beta-helix, Pectin lyase-like"/>
    <property type="match status" value="1"/>
</dbReference>
<feature type="domain" description="Right handed beta helix" evidence="2">
    <location>
        <begin position="120"/>
        <end position="284"/>
    </location>
</feature>
<dbReference type="InterPro" id="IPR011635">
    <property type="entry name" value="CARDB"/>
</dbReference>
<dbReference type="InterPro" id="IPR006626">
    <property type="entry name" value="PbH1"/>
</dbReference>
<evidence type="ECO:0000259" key="1">
    <source>
        <dbReference type="Pfam" id="PF07705"/>
    </source>
</evidence>
<dbReference type="SUPFAM" id="SSF51126">
    <property type="entry name" value="Pectin lyase-like"/>
    <property type="match status" value="1"/>
</dbReference>